<dbReference type="PANTHER" id="PTHR47637">
    <property type="entry name" value="CHAPERONE SURA"/>
    <property type="match status" value="1"/>
</dbReference>
<dbReference type="Proteomes" id="UP000032611">
    <property type="component" value="Chromosome"/>
</dbReference>
<evidence type="ECO:0000256" key="2">
    <source>
        <dbReference type="SAM" id="SignalP"/>
    </source>
</evidence>
<dbReference type="InterPro" id="IPR027304">
    <property type="entry name" value="Trigger_fact/SurA_dom_sf"/>
</dbReference>
<sequence>MTAARFPVTLFAAAVIAVSSVVTVAPAPAAARTVDIALVVNNVPITNDDITKRRNLLRLMGTKGNLDSQAREDMIDQALKQSEIAFRNMSVTQTEVDDAFKNFASSNKMSVAQMGTILDKAGVGVEHFKFYIAVSMSWSRLLRARYGNQQLLSDDQFIAQLQEAEKEGKKPETTEYILKRIVFVVPEKERGSLLAKRKREAESARSKFPGCDQAIPFAASMNDVTVLDLGRFLEPQLPAQWKDAVVKAKGDTTSVITTPIGAEFLAICERKVADDDYAARLVLSTEENAGADDMEKESETYMKELKDKATIVTPGKS</sequence>
<dbReference type="OrthoDB" id="9791746at2"/>
<dbReference type="Gene3D" id="1.10.4030.10">
    <property type="entry name" value="Porin chaperone SurA, peptide-binding domain"/>
    <property type="match status" value="1"/>
</dbReference>
<evidence type="ECO:0000313" key="4">
    <source>
        <dbReference type="Proteomes" id="UP000032611"/>
    </source>
</evidence>
<evidence type="ECO:0008006" key="5">
    <source>
        <dbReference type="Google" id="ProtNLM"/>
    </source>
</evidence>
<protein>
    <recommendedName>
        <fullName evidence="5">Molecular chaperone SurA</fullName>
    </recommendedName>
</protein>
<proteinExistence type="predicted"/>
<name>A0A0D5LWQ6_MAREN</name>
<dbReference type="HOGENOM" id="CLU_049723_0_0_5"/>
<dbReference type="KEGG" id="mey:TM49_14680"/>
<dbReference type="AlphaFoldDB" id="A0A0D5LWQ6"/>
<gene>
    <name evidence="3" type="ORF">TM49_14680</name>
</gene>
<evidence type="ECO:0000256" key="1">
    <source>
        <dbReference type="ARBA" id="ARBA00022729"/>
    </source>
</evidence>
<dbReference type="SUPFAM" id="SSF109998">
    <property type="entry name" value="Triger factor/SurA peptide-binding domain-like"/>
    <property type="match status" value="1"/>
</dbReference>
<dbReference type="EMBL" id="CP010803">
    <property type="protein sequence ID" value="AJY48237.1"/>
    <property type="molecule type" value="Genomic_DNA"/>
</dbReference>
<feature type="chain" id="PRO_5002295358" description="Molecular chaperone SurA" evidence="2">
    <location>
        <begin position="25"/>
        <end position="317"/>
    </location>
</feature>
<feature type="signal peptide" evidence="2">
    <location>
        <begin position="1"/>
        <end position="24"/>
    </location>
</feature>
<reference evidence="3 4" key="1">
    <citation type="journal article" date="2015" name="Genome Announc.">
        <title>Complete genome sequence of Martelella endophytica YC6887, which has antifungal activity associated with a halophyte.</title>
        <authorList>
            <person name="Khan A."/>
            <person name="Khan H."/>
            <person name="Chung E.J."/>
            <person name="Hossain M.T."/>
            <person name="Chung Y.R."/>
        </authorList>
    </citation>
    <scope>NUCLEOTIDE SEQUENCE [LARGE SCALE GENOMIC DNA]</scope>
    <source>
        <strain evidence="3">YC6887</strain>
    </source>
</reference>
<keyword evidence="4" id="KW-1185">Reference proteome</keyword>
<dbReference type="PATRIC" id="fig|1486262.3.peg.3034"/>
<accession>A0A0D5LWQ6</accession>
<keyword evidence="1 2" id="KW-0732">Signal</keyword>
<organism evidence="3 4">
    <name type="scientific">Martelella endophytica</name>
    <dbReference type="NCBI Taxonomy" id="1486262"/>
    <lineage>
        <taxon>Bacteria</taxon>
        <taxon>Pseudomonadati</taxon>
        <taxon>Pseudomonadota</taxon>
        <taxon>Alphaproteobacteria</taxon>
        <taxon>Hyphomicrobiales</taxon>
        <taxon>Aurantimonadaceae</taxon>
        <taxon>Martelella</taxon>
    </lineage>
</organism>
<dbReference type="STRING" id="1486262.TM49_14680"/>
<evidence type="ECO:0000313" key="3">
    <source>
        <dbReference type="EMBL" id="AJY48237.1"/>
    </source>
</evidence>
<dbReference type="RefSeq" id="WP_045685277.1">
    <property type="nucleotide sequence ID" value="NZ_CP010803.1"/>
</dbReference>
<dbReference type="InterPro" id="IPR050280">
    <property type="entry name" value="OMP_Chaperone_SurA"/>
</dbReference>
<dbReference type="PANTHER" id="PTHR47637:SF1">
    <property type="entry name" value="CHAPERONE SURA"/>
    <property type="match status" value="1"/>
</dbReference>